<evidence type="ECO:0000313" key="3">
    <source>
        <dbReference type="Proteomes" id="UP000033980"/>
    </source>
</evidence>
<accession>A0A0G1D645</accession>
<evidence type="ECO:0000259" key="1">
    <source>
        <dbReference type="Pfam" id="PF01872"/>
    </source>
</evidence>
<dbReference type="SUPFAM" id="SSF53597">
    <property type="entry name" value="Dihydrofolate reductase-like"/>
    <property type="match status" value="1"/>
</dbReference>
<dbReference type="PANTHER" id="PTHR38011">
    <property type="entry name" value="DIHYDROFOLATE REDUCTASE FAMILY PROTEIN (AFU_ORTHOLOGUE AFUA_8G06820)"/>
    <property type="match status" value="1"/>
</dbReference>
<sequence>MRKLIVFCHLSLDGIAAIPSGNLDWISYDTDLEKWAEPIVAETDTAVYGHVTYELMKYWKTVPSNPNATKHELEHAHWIESVEKIVFSKSKIIPDWNNTRVISENAKEEILTLKQKPGKNITIFGSPTLANSLIKLGLVDEYHLSVSPVVLGTGKFLFKEVKDAIKLKLVEEKTLKSGAVTLHYTAL</sequence>
<evidence type="ECO:0000313" key="2">
    <source>
        <dbReference type="EMBL" id="KKS93129.1"/>
    </source>
</evidence>
<dbReference type="Pfam" id="PF01872">
    <property type="entry name" value="RibD_C"/>
    <property type="match status" value="1"/>
</dbReference>
<dbReference type="EMBL" id="LCFK01000026">
    <property type="protein sequence ID" value="KKS93129.1"/>
    <property type="molecule type" value="Genomic_DNA"/>
</dbReference>
<protein>
    <submittedName>
        <fullName evidence="2">Bifunctional deaminase-reductase domain protein</fullName>
    </submittedName>
</protein>
<dbReference type="AlphaFoldDB" id="A0A0G1D645"/>
<gene>
    <name evidence="2" type="ORF">UV68_C0026G0002</name>
</gene>
<name>A0A0G1D645_9BACT</name>
<feature type="domain" description="Bacterial bifunctional deaminase-reductase C-terminal" evidence="1">
    <location>
        <begin position="2"/>
        <end position="180"/>
    </location>
</feature>
<dbReference type="GO" id="GO:0008703">
    <property type="term" value="F:5-amino-6-(5-phosphoribosylamino)uracil reductase activity"/>
    <property type="evidence" value="ECO:0007669"/>
    <property type="project" value="InterPro"/>
</dbReference>
<dbReference type="InterPro" id="IPR050765">
    <property type="entry name" value="Riboflavin_Biosynth_HTPR"/>
</dbReference>
<organism evidence="2 3">
    <name type="scientific">Candidatus Collierbacteria bacterium GW2011_GWC2_43_12</name>
    <dbReference type="NCBI Taxonomy" id="1618390"/>
    <lineage>
        <taxon>Bacteria</taxon>
        <taxon>Candidatus Collieribacteriota</taxon>
    </lineage>
</organism>
<dbReference type="Gene3D" id="3.40.430.10">
    <property type="entry name" value="Dihydrofolate Reductase, subunit A"/>
    <property type="match status" value="1"/>
</dbReference>
<dbReference type="Proteomes" id="UP000033980">
    <property type="component" value="Unassembled WGS sequence"/>
</dbReference>
<comment type="caution">
    <text evidence="2">The sequence shown here is derived from an EMBL/GenBank/DDBJ whole genome shotgun (WGS) entry which is preliminary data.</text>
</comment>
<proteinExistence type="predicted"/>
<dbReference type="PANTHER" id="PTHR38011:SF11">
    <property type="entry name" value="2,5-DIAMINO-6-RIBOSYLAMINO-4(3H)-PYRIMIDINONE 5'-PHOSPHATE REDUCTASE"/>
    <property type="match status" value="1"/>
</dbReference>
<reference evidence="2 3" key="1">
    <citation type="journal article" date="2015" name="Nature">
        <title>rRNA introns, odd ribosomes, and small enigmatic genomes across a large radiation of phyla.</title>
        <authorList>
            <person name="Brown C.T."/>
            <person name="Hug L.A."/>
            <person name="Thomas B.C."/>
            <person name="Sharon I."/>
            <person name="Castelle C.J."/>
            <person name="Singh A."/>
            <person name="Wilkins M.J."/>
            <person name="Williams K.H."/>
            <person name="Banfield J.F."/>
        </authorList>
    </citation>
    <scope>NUCLEOTIDE SEQUENCE [LARGE SCALE GENOMIC DNA]</scope>
</reference>
<dbReference type="InterPro" id="IPR024072">
    <property type="entry name" value="DHFR-like_dom_sf"/>
</dbReference>
<dbReference type="GO" id="GO:0009231">
    <property type="term" value="P:riboflavin biosynthetic process"/>
    <property type="evidence" value="ECO:0007669"/>
    <property type="project" value="InterPro"/>
</dbReference>
<dbReference type="InterPro" id="IPR002734">
    <property type="entry name" value="RibDG_C"/>
</dbReference>